<dbReference type="PROSITE" id="PS50894">
    <property type="entry name" value="HPT"/>
    <property type="match status" value="1"/>
</dbReference>
<gene>
    <name evidence="4" type="ORF">BST96_15630</name>
</gene>
<protein>
    <recommendedName>
        <fullName evidence="3">HPt domain-containing protein</fullName>
    </recommendedName>
</protein>
<keyword evidence="2" id="KW-0597">Phosphoprotein</keyword>
<dbReference type="GO" id="GO:0000160">
    <property type="term" value="P:phosphorelay signal transduction system"/>
    <property type="evidence" value="ECO:0007669"/>
    <property type="project" value="UniProtKB-KW"/>
</dbReference>
<keyword evidence="1" id="KW-0902">Two-component regulatory system</keyword>
<dbReference type="EMBL" id="CP019343">
    <property type="protein sequence ID" value="ARN75416.1"/>
    <property type="molecule type" value="Genomic_DNA"/>
</dbReference>
<evidence type="ECO:0000256" key="1">
    <source>
        <dbReference type="ARBA" id="ARBA00023012"/>
    </source>
</evidence>
<dbReference type="AlphaFoldDB" id="A0A1X9NCW8"/>
<keyword evidence="5" id="KW-1185">Reference proteome</keyword>
<feature type="modified residue" description="Phosphohistidine" evidence="2">
    <location>
        <position position="58"/>
    </location>
</feature>
<dbReference type="InterPro" id="IPR036641">
    <property type="entry name" value="HPT_dom_sf"/>
</dbReference>
<evidence type="ECO:0000313" key="5">
    <source>
        <dbReference type="Proteomes" id="UP000193450"/>
    </source>
</evidence>
<evidence type="ECO:0000259" key="3">
    <source>
        <dbReference type="PROSITE" id="PS50894"/>
    </source>
</evidence>
<dbReference type="Pfam" id="PF01627">
    <property type="entry name" value="Hpt"/>
    <property type="match status" value="1"/>
</dbReference>
<feature type="domain" description="HPt" evidence="3">
    <location>
        <begin position="19"/>
        <end position="112"/>
    </location>
</feature>
<dbReference type="InterPro" id="IPR008207">
    <property type="entry name" value="Sig_transdc_His_kin_Hpt_dom"/>
</dbReference>
<proteinExistence type="predicted"/>
<sequence length="112" mass="12220">MEANQHLDLDALKELQAVMGDEFSLLVETFTTDSILRIDGIREAISAQDAEAIRRAAHSFKGSASNMAAPNLTNLCRSLEDLGHNGSTEGAEQLQQSIIDEYEQVKSALETL</sequence>
<organism evidence="4 5">
    <name type="scientific">Oceanicoccus sagamiensis</name>
    <dbReference type="NCBI Taxonomy" id="716816"/>
    <lineage>
        <taxon>Bacteria</taxon>
        <taxon>Pseudomonadati</taxon>
        <taxon>Pseudomonadota</taxon>
        <taxon>Gammaproteobacteria</taxon>
        <taxon>Cellvibrionales</taxon>
        <taxon>Spongiibacteraceae</taxon>
        <taxon>Oceanicoccus</taxon>
    </lineage>
</organism>
<dbReference type="KEGG" id="osg:BST96_15630"/>
<dbReference type="SMART" id="SM00073">
    <property type="entry name" value="HPT"/>
    <property type="match status" value="1"/>
</dbReference>
<name>A0A1X9NCW8_9GAMM</name>
<dbReference type="OrthoDB" id="9131849at2"/>
<reference evidence="4 5" key="1">
    <citation type="submission" date="2016-11" db="EMBL/GenBank/DDBJ databases">
        <title>Trade-off between light-utilization and light-protection in marine flavobacteria.</title>
        <authorList>
            <person name="Kumagai Y."/>
        </authorList>
    </citation>
    <scope>NUCLEOTIDE SEQUENCE [LARGE SCALE GENOMIC DNA]</scope>
    <source>
        <strain evidence="4 5">NBRC 107125</strain>
    </source>
</reference>
<accession>A0A1X9NCW8</accession>
<dbReference type="STRING" id="716816.BST96_15630"/>
<dbReference type="Gene3D" id="1.20.120.160">
    <property type="entry name" value="HPT domain"/>
    <property type="match status" value="1"/>
</dbReference>
<dbReference type="RefSeq" id="WP_085759594.1">
    <property type="nucleotide sequence ID" value="NZ_CP019343.1"/>
</dbReference>
<dbReference type="SUPFAM" id="SSF47226">
    <property type="entry name" value="Histidine-containing phosphotransfer domain, HPT domain"/>
    <property type="match status" value="1"/>
</dbReference>
<evidence type="ECO:0000313" key="4">
    <source>
        <dbReference type="EMBL" id="ARN75416.1"/>
    </source>
</evidence>
<evidence type="ECO:0000256" key="2">
    <source>
        <dbReference type="PROSITE-ProRule" id="PRU00110"/>
    </source>
</evidence>
<dbReference type="GO" id="GO:0004672">
    <property type="term" value="F:protein kinase activity"/>
    <property type="evidence" value="ECO:0007669"/>
    <property type="project" value="UniProtKB-ARBA"/>
</dbReference>
<dbReference type="CDD" id="cd00088">
    <property type="entry name" value="HPT"/>
    <property type="match status" value="1"/>
</dbReference>
<dbReference type="Proteomes" id="UP000193450">
    <property type="component" value="Chromosome"/>
</dbReference>